<comment type="caution">
    <text evidence="2">The sequence shown here is derived from an EMBL/GenBank/DDBJ whole genome shotgun (WGS) entry which is preliminary data.</text>
</comment>
<proteinExistence type="predicted"/>
<keyword evidence="3" id="KW-1185">Reference proteome</keyword>
<dbReference type="InterPro" id="IPR027365">
    <property type="entry name" value="GNAT_acetyltra_YdfB-like"/>
</dbReference>
<organism evidence="2 3">
    <name type="scientific">Clostridium sardiniense</name>
    <name type="common">Clostridium absonum</name>
    <dbReference type="NCBI Taxonomy" id="29369"/>
    <lineage>
        <taxon>Bacteria</taxon>
        <taxon>Bacillati</taxon>
        <taxon>Bacillota</taxon>
        <taxon>Clostridia</taxon>
        <taxon>Eubacteriales</taxon>
        <taxon>Clostridiaceae</taxon>
        <taxon>Clostridium</taxon>
    </lineage>
</organism>
<evidence type="ECO:0000313" key="2">
    <source>
        <dbReference type="EMBL" id="MBY0754418.1"/>
    </source>
</evidence>
<reference evidence="2 3" key="1">
    <citation type="journal article" date="2021" name="Cell Host Microbe">
        <title>in vivo commensal control of Clostridioides difficile virulence.</title>
        <authorList>
            <person name="Girinathan B.P."/>
            <person name="Dibenedetto N."/>
            <person name="Worley J.N."/>
            <person name="Peltier J."/>
            <person name="Arrieta-Ortiz M.L."/>
            <person name="Rupa Christinal Immanuel S."/>
            <person name="Lavin R."/>
            <person name="Delaney M.L."/>
            <person name="Cummins C."/>
            <person name="Hoffmann M."/>
            <person name="Luo Y."/>
            <person name="Gonzalez-Escalona N."/>
            <person name="Allard M."/>
            <person name="Onderdonk A.B."/>
            <person name="Gerber G.K."/>
            <person name="Sonenshein A.L."/>
            <person name="Baliga N."/>
            <person name="Dupuy B."/>
            <person name="Bry L."/>
        </authorList>
    </citation>
    <scope>NUCLEOTIDE SEQUENCE [LARGE SCALE GENOMIC DNA]</scope>
    <source>
        <strain evidence="2 3">DSM 599</strain>
    </source>
</reference>
<accession>A0ABS7KUC5</accession>
<dbReference type="InterPro" id="IPR000182">
    <property type="entry name" value="GNAT_dom"/>
</dbReference>
<dbReference type="EC" id="2.3.1.-" evidence="2"/>
<dbReference type="RefSeq" id="WP_221859016.1">
    <property type="nucleotide sequence ID" value="NZ_JAIKTU010000002.1"/>
</dbReference>
<dbReference type="InterPro" id="IPR016181">
    <property type="entry name" value="Acyl_CoA_acyltransferase"/>
</dbReference>
<dbReference type="Proteomes" id="UP001299068">
    <property type="component" value="Unassembled WGS sequence"/>
</dbReference>
<evidence type="ECO:0000259" key="1">
    <source>
        <dbReference type="PROSITE" id="PS51186"/>
    </source>
</evidence>
<dbReference type="Gene3D" id="3.40.630.30">
    <property type="match status" value="1"/>
</dbReference>
<dbReference type="GO" id="GO:0016746">
    <property type="term" value="F:acyltransferase activity"/>
    <property type="evidence" value="ECO:0007669"/>
    <property type="project" value="UniProtKB-KW"/>
</dbReference>
<keyword evidence="2" id="KW-0012">Acyltransferase</keyword>
<evidence type="ECO:0000313" key="3">
    <source>
        <dbReference type="Proteomes" id="UP001299068"/>
    </source>
</evidence>
<dbReference type="SUPFAM" id="SSF55729">
    <property type="entry name" value="Acyl-CoA N-acyltransferases (Nat)"/>
    <property type="match status" value="1"/>
</dbReference>
<feature type="domain" description="N-acetyltransferase" evidence="1">
    <location>
        <begin position="130"/>
        <end position="264"/>
    </location>
</feature>
<gene>
    <name evidence="2" type="ORF">K5V21_03010</name>
</gene>
<sequence>MIRKLNEDDRNITLKFLYREASINLFIIGDIENHGFEKNFMTVWGSFNEENKLKGVFLKYYENYIAYYDKFDSDVECFKNIIRCNDCRNKVISGKSSIIDDFKNVFKEFEIKETNFCELKDESGLKGYDDSIKVATDNDSKRICDFINGIKEFSDISGISEEQFLENMRSKSGRTYYIENEQKTIIANVQTTAENSKSGMIVAVATKEEYRNRGLVTKCLSKLCKDMLKEGKTLCLFYDNPIAGKLYKKLGFKDIDKWTMIIEK</sequence>
<keyword evidence="2" id="KW-0808">Transferase</keyword>
<protein>
    <submittedName>
        <fullName evidence="2">GNAT family N-acetyltransferase</fullName>
        <ecNumber evidence="2">2.3.1.-</ecNumber>
    </submittedName>
</protein>
<name>A0ABS7KUC5_CLOSR</name>
<dbReference type="PROSITE" id="PS51186">
    <property type="entry name" value="GNAT"/>
    <property type="match status" value="1"/>
</dbReference>
<dbReference type="EMBL" id="JAIKTU010000002">
    <property type="protein sequence ID" value="MBY0754418.1"/>
    <property type="molecule type" value="Genomic_DNA"/>
</dbReference>
<dbReference type="Pfam" id="PF12746">
    <property type="entry name" value="GNAT_acetyltran"/>
    <property type="match status" value="1"/>
</dbReference>